<dbReference type="GO" id="GO:0008650">
    <property type="term" value="F:rRNA (uridine-2'-O-)-methyltransferase activity"/>
    <property type="evidence" value="ECO:0007669"/>
    <property type="project" value="TreeGrafter"/>
</dbReference>
<evidence type="ECO:0000256" key="1">
    <source>
        <dbReference type="ARBA" id="ARBA00009258"/>
    </source>
</evidence>
<keyword evidence="11" id="KW-1185">Reference proteome</keyword>
<feature type="domain" description="Ribosomal RNA methyltransferase FtsJ" evidence="9">
    <location>
        <begin position="29"/>
        <end position="211"/>
    </location>
</feature>
<evidence type="ECO:0000256" key="5">
    <source>
        <dbReference type="ARBA" id="ARBA00022679"/>
    </source>
</evidence>
<dbReference type="AlphaFoldDB" id="A0A9Q0M6L4"/>
<evidence type="ECO:0000313" key="10">
    <source>
        <dbReference type="EMBL" id="KAJ6220878.1"/>
    </source>
</evidence>
<evidence type="ECO:0000256" key="8">
    <source>
        <dbReference type="PIRSR" id="PIRSR005461-1"/>
    </source>
</evidence>
<dbReference type="PANTHER" id="PTHR10920:SF18">
    <property type="entry name" value="RRNA METHYLTRANSFERASE 2, MITOCHONDRIAL"/>
    <property type="match status" value="1"/>
</dbReference>
<evidence type="ECO:0000256" key="4">
    <source>
        <dbReference type="ARBA" id="ARBA00022603"/>
    </source>
</evidence>
<reference evidence="10" key="1">
    <citation type="submission" date="2022-12" db="EMBL/GenBank/DDBJ databases">
        <title>Genome assemblies of Blomia tropicalis.</title>
        <authorList>
            <person name="Cui Y."/>
        </authorList>
    </citation>
    <scope>NUCLEOTIDE SEQUENCE</scope>
    <source>
        <tissue evidence="10">Adult mites</tissue>
    </source>
</reference>
<dbReference type="Pfam" id="PF01728">
    <property type="entry name" value="FtsJ"/>
    <property type="match status" value="1"/>
</dbReference>
<dbReference type="EMBL" id="JAPWDV010000002">
    <property type="protein sequence ID" value="KAJ6220878.1"/>
    <property type="molecule type" value="Genomic_DNA"/>
</dbReference>
<dbReference type="InterPro" id="IPR029063">
    <property type="entry name" value="SAM-dependent_MTases_sf"/>
</dbReference>
<proteinExistence type="inferred from homology"/>
<dbReference type="GO" id="GO:0005739">
    <property type="term" value="C:mitochondrion"/>
    <property type="evidence" value="ECO:0007669"/>
    <property type="project" value="TreeGrafter"/>
</dbReference>
<protein>
    <recommendedName>
        <fullName evidence="7">rRNA methyltransferase 2, mitochondrial</fullName>
    </recommendedName>
</protein>
<feature type="active site" description="Proton acceptor" evidence="8">
    <location>
        <position position="170"/>
    </location>
</feature>
<dbReference type="HAMAP" id="MF_01547">
    <property type="entry name" value="RNA_methyltr_E"/>
    <property type="match status" value="1"/>
</dbReference>
<keyword evidence="4" id="KW-0489">Methyltransferase</keyword>
<name>A0A9Q0M6L4_BLOTA</name>
<evidence type="ECO:0000256" key="7">
    <source>
        <dbReference type="ARBA" id="ARBA00041184"/>
    </source>
</evidence>
<dbReference type="PANTHER" id="PTHR10920">
    <property type="entry name" value="RIBOSOMAL RNA METHYLTRANSFERASE"/>
    <property type="match status" value="1"/>
</dbReference>
<keyword evidence="2" id="KW-0963">Cytoplasm</keyword>
<keyword evidence="6 8" id="KW-0949">S-adenosyl-L-methionine</keyword>
<evidence type="ECO:0000313" key="11">
    <source>
        <dbReference type="Proteomes" id="UP001142055"/>
    </source>
</evidence>
<comment type="caution">
    <text evidence="10">The sequence shown here is derived from an EMBL/GenBank/DDBJ whole genome shotgun (WGS) entry which is preliminary data.</text>
</comment>
<dbReference type="Gene3D" id="3.40.50.150">
    <property type="entry name" value="Vaccinia Virus protein VP39"/>
    <property type="match status" value="1"/>
</dbReference>
<comment type="similarity">
    <text evidence="1">Belongs to the class I-like SAM-binding methyltransferase superfamily. RNA methyltransferase RlmE family.</text>
</comment>
<dbReference type="FunFam" id="3.40.50.150:FF:000220">
    <property type="entry name" value="CAMK protein kinase"/>
    <property type="match status" value="1"/>
</dbReference>
<keyword evidence="5" id="KW-0808">Transferase</keyword>
<sequence length="219" mass="24748">MIRKLSSSGKWLERHYRDQFVKKARYQNYRARSAFKLIQMDDKYKLLKPGMIVIECGAAPGSWTQVLVQRLKLEPPNPNPTGAVIAVDLLNFTPVDGAICLPKTDFTNQLCQARIIEALNGRKADLILSDMAPNVTGHHSVDHERILSLVNSAFRFSTVILKPGGTFLSKIFNGNLTDEFIHSLEKHFDSVRQVKPEASRGDSTEIYILASKLKKNYFE</sequence>
<evidence type="ECO:0000259" key="9">
    <source>
        <dbReference type="Pfam" id="PF01728"/>
    </source>
</evidence>
<dbReference type="OMA" id="HRQTDHL"/>
<gene>
    <name evidence="10" type="ORF">RDWZM_006690</name>
</gene>
<evidence type="ECO:0000256" key="6">
    <source>
        <dbReference type="ARBA" id="ARBA00022691"/>
    </source>
</evidence>
<evidence type="ECO:0000256" key="2">
    <source>
        <dbReference type="ARBA" id="ARBA00022490"/>
    </source>
</evidence>
<dbReference type="InterPro" id="IPR050082">
    <property type="entry name" value="RNA_methyltr_RlmE"/>
</dbReference>
<evidence type="ECO:0000256" key="3">
    <source>
        <dbReference type="ARBA" id="ARBA00022552"/>
    </source>
</evidence>
<keyword evidence="3" id="KW-0698">rRNA processing</keyword>
<dbReference type="SUPFAM" id="SSF53335">
    <property type="entry name" value="S-adenosyl-L-methionine-dependent methyltransferases"/>
    <property type="match status" value="1"/>
</dbReference>
<dbReference type="InterPro" id="IPR002877">
    <property type="entry name" value="RNA_MeTrfase_FtsJ_dom"/>
</dbReference>
<dbReference type="Proteomes" id="UP001142055">
    <property type="component" value="Chromosome 2"/>
</dbReference>
<dbReference type="PIRSF" id="PIRSF005461">
    <property type="entry name" value="23S_rRNA_mtase"/>
    <property type="match status" value="1"/>
</dbReference>
<dbReference type="InterPro" id="IPR015507">
    <property type="entry name" value="rRNA-MeTfrase_E"/>
</dbReference>
<organism evidence="10 11">
    <name type="scientific">Blomia tropicalis</name>
    <name type="common">Mite</name>
    <dbReference type="NCBI Taxonomy" id="40697"/>
    <lineage>
        <taxon>Eukaryota</taxon>
        <taxon>Metazoa</taxon>
        <taxon>Ecdysozoa</taxon>
        <taxon>Arthropoda</taxon>
        <taxon>Chelicerata</taxon>
        <taxon>Arachnida</taxon>
        <taxon>Acari</taxon>
        <taxon>Acariformes</taxon>
        <taxon>Sarcoptiformes</taxon>
        <taxon>Astigmata</taxon>
        <taxon>Glycyphagoidea</taxon>
        <taxon>Echimyopodidae</taxon>
        <taxon>Blomia</taxon>
    </lineage>
</organism>
<accession>A0A9Q0M6L4</accession>